<sequence length="276" mass="29209">MSRKPLDRRALFSSAAAAALLAATGLSAGPLPQRGGKLRLALSGAARTDDWGKGDGLFMQVAKLGLVYETLTEISADGTLRGELATGWSSSADACIWTFELRKGVKFHDGIPFTASDVVHSLSALGDVRALGPGRVQITLSEPDPALPFMLGRAHHIIRPAHAPVEGIGTGLYRVRHFAAGQQLLASRSAPHWKDGQAGWFDEVELVSIPLSSVRVQAMAEYLVDGADIADATALAGFNDIAVWDGQAVANSVAMPMTLGCGVFDDLRAPQRWWGA</sequence>
<dbReference type="STRING" id="1443111.Z949_3588"/>
<dbReference type="PROSITE" id="PS01040">
    <property type="entry name" value="SBP_BACTERIAL_5"/>
    <property type="match status" value="1"/>
</dbReference>
<evidence type="ECO:0000313" key="6">
    <source>
        <dbReference type="Proteomes" id="UP000284407"/>
    </source>
</evidence>
<evidence type="ECO:0000259" key="4">
    <source>
        <dbReference type="Pfam" id="PF00496"/>
    </source>
</evidence>
<organism evidence="5 6">
    <name type="scientific">Sulfitobacter guttiformis</name>
    <dbReference type="NCBI Taxonomy" id="74349"/>
    <lineage>
        <taxon>Bacteria</taxon>
        <taxon>Pseudomonadati</taxon>
        <taxon>Pseudomonadota</taxon>
        <taxon>Alphaproteobacteria</taxon>
        <taxon>Rhodobacterales</taxon>
        <taxon>Roseobacteraceae</taxon>
        <taxon>Sulfitobacter</taxon>
    </lineage>
</organism>
<dbReference type="Pfam" id="PF00496">
    <property type="entry name" value="SBP_bac_5"/>
    <property type="match status" value="1"/>
</dbReference>
<comment type="subcellular location">
    <subcellularLocation>
        <location evidence="1">Periplasm</location>
    </subcellularLocation>
</comment>
<dbReference type="GO" id="GO:0015833">
    <property type="term" value="P:peptide transport"/>
    <property type="evidence" value="ECO:0007669"/>
    <property type="project" value="TreeGrafter"/>
</dbReference>
<dbReference type="InterPro" id="IPR023765">
    <property type="entry name" value="SBP_5_CS"/>
</dbReference>
<comment type="caution">
    <text evidence="5">The sequence shown here is derived from an EMBL/GenBank/DDBJ whole genome shotgun (WGS) entry which is preliminary data.</text>
</comment>
<dbReference type="GO" id="GO:1904680">
    <property type="term" value="F:peptide transmembrane transporter activity"/>
    <property type="evidence" value="ECO:0007669"/>
    <property type="project" value="TreeGrafter"/>
</dbReference>
<protein>
    <submittedName>
        <fullName evidence="5">Extracellular solute-binding protein (Family 5)</fullName>
    </submittedName>
</protein>
<dbReference type="RefSeq" id="WP_025063914.1">
    <property type="nucleotide sequence ID" value="NZ_RAQK01000001.1"/>
</dbReference>
<comment type="similarity">
    <text evidence="2">Belongs to the bacterial solute-binding protein 5 family.</text>
</comment>
<dbReference type="InterPro" id="IPR000914">
    <property type="entry name" value="SBP_5_dom"/>
</dbReference>
<dbReference type="SUPFAM" id="SSF53850">
    <property type="entry name" value="Periplasmic binding protein-like II"/>
    <property type="match status" value="1"/>
</dbReference>
<evidence type="ECO:0000256" key="1">
    <source>
        <dbReference type="ARBA" id="ARBA00004418"/>
    </source>
</evidence>
<keyword evidence="3" id="KW-0732">Signal</keyword>
<dbReference type="AlphaFoldDB" id="A0A420DRT2"/>
<feature type="chain" id="PRO_5019137937" evidence="3">
    <location>
        <begin position="29"/>
        <end position="276"/>
    </location>
</feature>
<feature type="domain" description="Solute-binding protein family 5" evidence="4">
    <location>
        <begin position="80"/>
        <end position="222"/>
    </location>
</feature>
<dbReference type="Gene3D" id="3.40.190.10">
    <property type="entry name" value="Periplasmic binding protein-like II"/>
    <property type="match status" value="1"/>
</dbReference>
<reference evidence="5 6" key="1">
    <citation type="submission" date="2018-09" db="EMBL/GenBank/DDBJ databases">
        <title>Genomic Encyclopedia of Archaeal and Bacterial Type Strains, Phase II (KMG-II): from individual species to whole genera.</title>
        <authorList>
            <person name="Goeker M."/>
        </authorList>
    </citation>
    <scope>NUCLEOTIDE SEQUENCE [LARGE SCALE GENOMIC DNA]</scope>
    <source>
        <strain evidence="5 6">DSM 11458</strain>
    </source>
</reference>
<feature type="signal peptide" evidence="3">
    <location>
        <begin position="1"/>
        <end position="28"/>
    </location>
</feature>
<accession>A0A420DRT2</accession>
<keyword evidence="6" id="KW-1185">Reference proteome</keyword>
<dbReference type="EMBL" id="RAQK01000001">
    <property type="protein sequence ID" value="RKE96986.1"/>
    <property type="molecule type" value="Genomic_DNA"/>
</dbReference>
<proteinExistence type="inferred from homology"/>
<dbReference type="PANTHER" id="PTHR30290">
    <property type="entry name" value="PERIPLASMIC BINDING COMPONENT OF ABC TRANSPORTER"/>
    <property type="match status" value="1"/>
</dbReference>
<evidence type="ECO:0000313" key="5">
    <source>
        <dbReference type="EMBL" id="RKE96986.1"/>
    </source>
</evidence>
<dbReference type="PROSITE" id="PS51318">
    <property type="entry name" value="TAT"/>
    <property type="match status" value="1"/>
</dbReference>
<gene>
    <name evidence="5" type="ORF">C8N30_1568</name>
</gene>
<dbReference type="OrthoDB" id="9803988at2"/>
<dbReference type="Proteomes" id="UP000284407">
    <property type="component" value="Unassembled WGS sequence"/>
</dbReference>
<dbReference type="InterPro" id="IPR039424">
    <property type="entry name" value="SBP_5"/>
</dbReference>
<evidence type="ECO:0000256" key="3">
    <source>
        <dbReference type="SAM" id="SignalP"/>
    </source>
</evidence>
<dbReference type="InterPro" id="IPR006311">
    <property type="entry name" value="TAT_signal"/>
</dbReference>
<evidence type="ECO:0000256" key="2">
    <source>
        <dbReference type="ARBA" id="ARBA00005695"/>
    </source>
</evidence>
<name>A0A420DRT2_9RHOB</name>